<name>E9J4E8_SOLIN</name>
<reference evidence="1" key="1">
    <citation type="journal article" date="2011" name="Proc. Natl. Acad. Sci. U.S.A.">
        <title>The genome of the fire ant Solenopsis invicta.</title>
        <authorList>
            <person name="Wurm Y."/>
            <person name="Wang J."/>
            <person name="Riba-Grognuz O."/>
            <person name="Corona M."/>
            <person name="Nygaard S."/>
            <person name="Hunt B.G."/>
            <person name="Ingram K.K."/>
            <person name="Falquet L."/>
            <person name="Nipitwattanaphon M."/>
            <person name="Gotzek D."/>
            <person name="Dijkstra M.B."/>
            <person name="Oettler J."/>
            <person name="Comtesse F."/>
            <person name="Shih C.J."/>
            <person name="Wu W.J."/>
            <person name="Yang C.C."/>
            <person name="Thomas J."/>
            <person name="Beaudoing E."/>
            <person name="Pradervand S."/>
            <person name="Flegel V."/>
            <person name="Cook E.D."/>
            <person name="Fabbretti R."/>
            <person name="Stockinger H."/>
            <person name="Long L."/>
            <person name="Farmerie W.G."/>
            <person name="Oakey J."/>
            <person name="Boomsma J.J."/>
            <person name="Pamilo P."/>
            <person name="Yi S.V."/>
            <person name="Heinze J."/>
            <person name="Goodisman M.A."/>
            <person name="Farinelli L."/>
            <person name="Harshman K."/>
            <person name="Hulo N."/>
            <person name="Cerutti L."/>
            <person name="Xenarios I."/>
            <person name="Shoemaker D."/>
            <person name="Keller L."/>
        </authorList>
    </citation>
    <scope>NUCLEOTIDE SEQUENCE [LARGE SCALE GENOMIC DNA]</scope>
</reference>
<sequence>MLQQIEDKEVNEDAKTAIILQLLPHFIPPKRVFVSGKNSYKASIGAAKDSMIKHANVNKNILKTPVQPYIITVGDYKTNIDTYVCIDETVYKINTTIEGIDICFKVFHAFQLKYPAASEHLWMLIQRGIYGFTTKWDLNISFTAYILKKLLDGRTEILTKQIANESIENTN</sequence>
<evidence type="ECO:0000313" key="1">
    <source>
        <dbReference type="EMBL" id="EFZ12311.1"/>
    </source>
</evidence>
<accession>E9J4E8</accession>
<feature type="non-terminal residue" evidence="1">
    <location>
        <position position="171"/>
    </location>
</feature>
<dbReference type="EMBL" id="GL768097">
    <property type="protein sequence ID" value="EFZ12311.1"/>
    <property type="molecule type" value="Genomic_DNA"/>
</dbReference>
<dbReference type="HOGENOM" id="CLU_1564848_0_0_1"/>
<gene>
    <name evidence="1" type="ORF">SINV_16224</name>
</gene>
<dbReference type="AlphaFoldDB" id="E9J4E8"/>
<proteinExistence type="predicted"/>
<organism>
    <name type="scientific">Solenopsis invicta</name>
    <name type="common">Red imported fire ant</name>
    <name type="synonym">Solenopsis wagneri</name>
    <dbReference type="NCBI Taxonomy" id="13686"/>
    <lineage>
        <taxon>Eukaryota</taxon>
        <taxon>Metazoa</taxon>
        <taxon>Ecdysozoa</taxon>
        <taxon>Arthropoda</taxon>
        <taxon>Hexapoda</taxon>
        <taxon>Insecta</taxon>
        <taxon>Pterygota</taxon>
        <taxon>Neoptera</taxon>
        <taxon>Endopterygota</taxon>
        <taxon>Hymenoptera</taxon>
        <taxon>Apocrita</taxon>
        <taxon>Aculeata</taxon>
        <taxon>Formicoidea</taxon>
        <taxon>Formicidae</taxon>
        <taxon>Myrmicinae</taxon>
        <taxon>Solenopsis</taxon>
    </lineage>
</organism>
<protein>
    <submittedName>
        <fullName evidence="1">Uncharacterized protein</fullName>
    </submittedName>
</protein>